<sequence>MLEFAIRYKKGVKAMTENLDNGLHQFELTKFEWKIAKQLCDIFKEATLFFCWGTPNLATVIPAMDHIDQVLASQCIDKDFLPPVCVALAMGKKTLNRYYNLTDASDVYRIAMVLHPRHKLKYFKHTKWEPSWIADALDIVQSEFDLSYMSVSGASDSGSTCNAETPVGHRKDTSYLCL</sequence>
<organism evidence="1 2">
    <name type="scientific">Leucogyrophana mollusca</name>
    <dbReference type="NCBI Taxonomy" id="85980"/>
    <lineage>
        <taxon>Eukaryota</taxon>
        <taxon>Fungi</taxon>
        <taxon>Dikarya</taxon>
        <taxon>Basidiomycota</taxon>
        <taxon>Agaricomycotina</taxon>
        <taxon>Agaricomycetes</taxon>
        <taxon>Agaricomycetidae</taxon>
        <taxon>Boletales</taxon>
        <taxon>Boletales incertae sedis</taxon>
        <taxon>Leucogyrophana</taxon>
    </lineage>
</organism>
<keyword evidence="2" id="KW-1185">Reference proteome</keyword>
<protein>
    <submittedName>
        <fullName evidence="1">Uncharacterized protein</fullName>
    </submittedName>
</protein>
<accession>A0ACB8AVA5</accession>
<evidence type="ECO:0000313" key="2">
    <source>
        <dbReference type="Proteomes" id="UP000790709"/>
    </source>
</evidence>
<reference evidence="1" key="1">
    <citation type="journal article" date="2021" name="New Phytol.">
        <title>Evolutionary innovations through gain and loss of genes in the ectomycorrhizal Boletales.</title>
        <authorList>
            <person name="Wu G."/>
            <person name="Miyauchi S."/>
            <person name="Morin E."/>
            <person name="Kuo A."/>
            <person name="Drula E."/>
            <person name="Varga T."/>
            <person name="Kohler A."/>
            <person name="Feng B."/>
            <person name="Cao Y."/>
            <person name="Lipzen A."/>
            <person name="Daum C."/>
            <person name="Hundley H."/>
            <person name="Pangilinan J."/>
            <person name="Johnson J."/>
            <person name="Barry K."/>
            <person name="LaButti K."/>
            <person name="Ng V."/>
            <person name="Ahrendt S."/>
            <person name="Min B."/>
            <person name="Choi I.G."/>
            <person name="Park H."/>
            <person name="Plett J.M."/>
            <person name="Magnuson J."/>
            <person name="Spatafora J.W."/>
            <person name="Nagy L.G."/>
            <person name="Henrissat B."/>
            <person name="Grigoriev I.V."/>
            <person name="Yang Z.L."/>
            <person name="Xu J."/>
            <person name="Martin F.M."/>
        </authorList>
    </citation>
    <scope>NUCLEOTIDE SEQUENCE</scope>
    <source>
        <strain evidence="1">KUC20120723A-06</strain>
    </source>
</reference>
<gene>
    <name evidence="1" type="ORF">BV22DRAFT_1026834</name>
</gene>
<dbReference type="EMBL" id="MU267191">
    <property type="protein sequence ID" value="KAH7917202.1"/>
    <property type="molecule type" value="Genomic_DNA"/>
</dbReference>
<comment type="caution">
    <text evidence="1">The sequence shown here is derived from an EMBL/GenBank/DDBJ whole genome shotgun (WGS) entry which is preliminary data.</text>
</comment>
<evidence type="ECO:0000313" key="1">
    <source>
        <dbReference type="EMBL" id="KAH7917202.1"/>
    </source>
</evidence>
<proteinExistence type="predicted"/>
<dbReference type="Proteomes" id="UP000790709">
    <property type="component" value="Unassembled WGS sequence"/>
</dbReference>
<name>A0ACB8AVA5_9AGAM</name>